<dbReference type="AlphaFoldDB" id="A0A426X1A5"/>
<accession>A0A426X1A5</accession>
<proteinExistence type="predicted"/>
<dbReference type="EMBL" id="AMZH03029456">
    <property type="protein sequence ID" value="RRT33272.1"/>
    <property type="molecule type" value="Genomic_DNA"/>
</dbReference>
<name>A0A426X1A5_ENSVE</name>
<reference evidence="1 2" key="1">
    <citation type="journal article" date="2014" name="Agronomy (Basel)">
        <title>A Draft Genome Sequence for Ensete ventricosum, the Drought-Tolerant Tree Against Hunger.</title>
        <authorList>
            <person name="Harrison J."/>
            <person name="Moore K.A."/>
            <person name="Paszkiewicz K."/>
            <person name="Jones T."/>
            <person name="Grant M."/>
            <person name="Ambacheew D."/>
            <person name="Muzemil S."/>
            <person name="Studholme D.J."/>
        </authorList>
    </citation>
    <scope>NUCLEOTIDE SEQUENCE [LARGE SCALE GENOMIC DNA]</scope>
</reference>
<feature type="non-terminal residue" evidence="1">
    <location>
        <position position="1"/>
    </location>
</feature>
<evidence type="ECO:0000313" key="1">
    <source>
        <dbReference type="EMBL" id="RRT33272.1"/>
    </source>
</evidence>
<comment type="caution">
    <text evidence="1">The sequence shown here is derived from an EMBL/GenBank/DDBJ whole genome shotgun (WGS) entry which is preliminary data.</text>
</comment>
<protein>
    <submittedName>
        <fullName evidence="1">Uncharacterized protein</fullName>
    </submittedName>
</protein>
<sequence>CPTLSLPPSASPSPLPLRRQRCCTPSAWATDPSAGAAALGQHLVGRRCPCWRPLLSATALASDSLGRGATPYGLAVGSRHLRPGRGRCQCPQAPAMPAGNHTCWRLSLAVGCPYKGVLVVVGRPLKGGLSRNRPGREWSAGRPSSLFLLRTHRMIPRDLISSHAV</sequence>
<gene>
    <name evidence="1" type="ORF">B296_00055828</name>
</gene>
<organism evidence="1 2">
    <name type="scientific">Ensete ventricosum</name>
    <name type="common">Abyssinian banana</name>
    <name type="synonym">Musa ensete</name>
    <dbReference type="NCBI Taxonomy" id="4639"/>
    <lineage>
        <taxon>Eukaryota</taxon>
        <taxon>Viridiplantae</taxon>
        <taxon>Streptophyta</taxon>
        <taxon>Embryophyta</taxon>
        <taxon>Tracheophyta</taxon>
        <taxon>Spermatophyta</taxon>
        <taxon>Magnoliopsida</taxon>
        <taxon>Liliopsida</taxon>
        <taxon>Zingiberales</taxon>
        <taxon>Musaceae</taxon>
        <taxon>Ensete</taxon>
    </lineage>
</organism>
<evidence type="ECO:0000313" key="2">
    <source>
        <dbReference type="Proteomes" id="UP000287651"/>
    </source>
</evidence>
<dbReference type="Proteomes" id="UP000287651">
    <property type="component" value="Unassembled WGS sequence"/>
</dbReference>